<dbReference type="Proteomes" id="UP000677515">
    <property type="component" value="Chromosome"/>
</dbReference>
<evidence type="ECO:0000259" key="5">
    <source>
        <dbReference type="PROSITE" id="PS51464"/>
    </source>
</evidence>
<dbReference type="SUPFAM" id="SSF53697">
    <property type="entry name" value="SIS domain"/>
    <property type="match status" value="1"/>
</dbReference>
<gene>
    <name evidence="6" type="ORF">ERHA53_07290</name>
</gene>
<dbReference type="PANTHER" id="PTHR30514:SF1">
    <property type="entry name" value="HTH-TYPE TRANSCRIPTIONAL REGULATOR HEXR-RELATED"/>
    <property type="match status" value="1"/>
</dbReference>
<evidence type="ECO:0000256" key="2">
    <source>
        <dbReference type="ARBA" id="ARBA00023125"/>
    </source>
</evidence>
<feature type="domain" description="HTH rpiR-type" evidence="4">
    <location>
        <begin position="11"/>
        <end position="87"/>
    </location>
</feature>
<reference evidence="6 7" key="1">
    <citation type="submission" date="2021-01" db="EMBL/GenBank/DDBJ databases">
        <title>Complete genome sequence of Erwinia rhapontici MAFF 311153.</title>
        <authorList>
            <person name="Morohoshi T."/>
            <person name="Someya N."/>
        </authorList>
    </citation>
    <scope>NUCLEOTIDE SEQUENCE [LARGE SCALE GENOMIC DNA]</scope>
    <source>
        <strain evidence="6 7">MAFF 311153</strain>
    </source>
</reference>
<dbReference type="InterPro" id="IPR046348">
    <property type="entry name" value="SIS_dom_sf"/>
</dbReference>
<organism evidence="6 7">
    <name type="scientific">Erwinia rhapontici</name>
    <name type="common">Pectobacterium rhapontici</name>
    <dbReference type="NCBI Taxonomy" id="55212"/>
    <lineage>
        <taxon>Bacteria</taxon>
        <taxon>Pseudomonadati</taxon>
        <taxon>Pseudomonadota</taxon>
        <taxon>Gammaproteobacteria</taxon>
        <taxon>Enterobacterales</taxon>
        <taxon>Erwiniaceae</taxon>
        <taxon>Erwinia</taxon>
    </lineage>
</organism>
<dbReference type="InterPro" id="IPR036388">
    <property type="entry name" value="WH-like_DNA-bd_sf"/>
</dbReference>
<evidence type="ECO:0000313" key="6">
    <source>
        <dbReference type="EMBL" id="BCQ33386.1"/>
    </source>
</evidence>
<dbReference type="PANTHER" id="PTHR30514">
    <property type="entry name" value="GLUCOKINASE"/>
    <property type="match status" value="1"/>
</dbReference>
<keyword evidence="2" id="KW-0238">DNA-binding</keyword>
<dbReference type="Pfam" id="PF01380">
    <property type="entry name" value="SIS"/>
    <property type="match status" value="1"/>
</dbReference>
<protein>
    <submittedName>
        <fullName evidence="6">RpiR family transcriptional regulator</fullName>
    </submittedName>
</protein>
<dbReference type="PROSITE" id="PS51464">
    <property type="entry name" value="SIS"/>
    <property type="match status" value="1"/>
</dbReference>
<dbReference type="SUPFAM" id="SSF46689">
    <property type="entry name" value="Homeodomain-like"/>
    <property type="match status" value="1"/>
</dbReference>
<dbReference type="Gene3D" id="3.40.50.10490">
    <property type="entry name" value="Glucose-6-phosphate isomerase like protein, domain 1"/>
    <property type="match status" value="1"/>
</dbReference>
<dbReference type="InterPro" id="IPR000281">
    <property type="entry name" value="HTH_RpiR"/>
</dbReference>
<dbReference type="CDD" id="cd05013">
    <property type="entry name" value="SIS_RpiR"/>
    <property type="match status" value="1"/>
</dbReference>
<evidence type="ECO:0000259" key="4">
    <source>
        <dbReference type="PROSITE" id="PS51071"/>
    </source>
</evidence>
<keyword evidence="7" id="KW-1185">Reference proteome</keyword>
<proteinExistence type="predicted"/>
<evidence type="ECO:0000256" key="1">
    <source>
        <dbReference type="ARBA" id="ARBA00023015"/>
    </source>
</evidence>
<dbReference type="Gene3D" id="1.10.10.10">
    <property type="entry name" value="Winged helix-like DNA-binding domain superfamily/Winged helix DNA-binding domain"/>
    <property type="match status" value="1"/>
</dbReference>
<feature type="domain" description="SIS" evidence="5">
    <location>
        <begin position="135"/>
        <end position="281"/>
    </location>
</feature>
<dbReference type="InterPro" id="IPR035472">
    <property type="entry name" value="RpiR-like_SIS"/>
</dbReference>
<dbReference type="PROSITE" id="PS51071">
    <property type="entry name" value="HTH_RPIR"/>
    <property type="match status" value="1"/>
</dbReference>
<dbReference type="InterPro" id="IPR001347">
    <property type="entry name" value="SIS_dom"/>
</dbReference>
<sequence>MSLSTGRRRVDLYGERFRARAHQLSPRLYAVASYINEHRHVVLENTAMEIAAATQSSDATVIRAMQALGFAGLRDLKLTIERFLGPGINSAEKMNTTVSALSCDINASIDFVVEGHQRACEALSEPQNRRAMAQAVALLAEARQVAIFGIGASGILADYTARLLTRIGTPAYALNRTGILLAEQLLDLQRGDVLIMMGQKSAHREGLTTLAEARRLGIPAILLTNAPDSRFSREAHTVITVPRGGENGKVPLHGSVLLCLEMLVMSLASTAPQKTMKSMKRIQDLHRSIGKSGGRRADLSLINRHSAYQGYPKRGHAVNPSLGARVRASLRSTVR</sequence>
<keyword evidence="3" id="KW-0804">Transcription</keyword>
<dbReference type="Pfam" id="PF01418">
    <property type="entry name" value="HTH_6"/>
    <property type="match status" value="1"/>
</dbReference>
<keyword evidence="1" id="KW-0805">Transcription regulation</keyword>
<dbReference type="EMBL" id="AP024329">
    <property type="protein sequence ID" value="BCQ33386.1"/>
    <property type="molecule type" value="Genomic_DNA"/>
</dbReference>
<dbReference type="InterPro" id="IPR009057">
    <property type="entry name" value="Homeodomain-like_sf"/>
</dbReference>
<dbReference type="InterPro" id="IPR047640">
    <property type="entry name" value="RpiR-like"/>
</dbReference>
<accession>A0ABM7MWC2</accession>
<name>A0ABM7MWC2_ERWRD</name>
<evidence type="ECO:0000313" key="7">
    <source>
        <dbReference type="Proteomes" id="UP000677515"/>
    </source>
</evidence>
<evidence type="ECO:0000256" key="3">
    <source>
        <dbReference type="ARBA" id="ARBA00023163"/>
    </source>
</evidence>